<dbReference type="InterPro" id="IPR037185">
    <property type="entry name" value="EmrE-like"/>
</dbReference>
<dbReference type="EMBL" id="CP053587">
    <property type="protein sequence ID" value="WNZ27717.1"/>
    <property type="molecule type" value="Genomic_DNA"/>
</dbReference>
<feature type="domain" description="EamA" evidence="3">
    <location>
        <begin position="149"/>
        <end position="283"/>
    </location>
</feature>
<feature type="transmembrane region" description="Helical" evidence="2">
    <location>
        <begin position="123"/>
        <end position="143"/>
    </location>
</feature>
<keyword evidence="2" id="KW-0812">Transmembrane</keyword>
<feature type="transmembrane region" description="Helical" evidence="2">
    <location>
        <begin position="266"/>
        <end position="284"/>
    </location>
</feature>
<dbReference type="PANTHER" id="PTHR12715:SF4">
    <property type="entry name" value="EAMA DOMAIN-CONTAINING PROTEIN"/>
    <property type="match status" value="1"/>
</dbReference>
<accession>A0AA96WZA9</accession>
<feature type="transmembrane region" description="Helical" evidence="2">
    <location>
        <begin position="180"/>
        <end position="200"/>
    </location>
</feature>
<protein>
    <submittedName>
        <fullName evidence="4">EamA family transporter</fullName>
    </submittedName>
</protein>
<proteinExistence type="inferred from homology"/>
<feature type="transmembrane region" description="Helical" evidence="2">
    <location>
        <begin position="95"/>
        <end position="116"/>
    </location>
</feature>
<feature type="transmembrane region" description="Helical" evidence="2">
    <location>
        <begin position="31"/>
        <end position="54"/>
    </location>
</feature>
<comment type="similarity">
    <text evidence="1">Belongs to the EamA transporter family.</text>
</comment>
<sequence>MKHQLLLTGAIILTVVLWASAFVGIRAALVAYSPIHLALLRFLVASVILLIYAMIQRVPRPKPKDFPLIALAGFIGITVYNLALNAGEQTVTAGAASLLVNTAPIWTTLLATTFLGERSSWQGWLGIAISFTGAAILALGEAGDMQLNWGAGLVLLAAFAQAVYFVISKPALQRYRPIQFTIYALLSGTVFLLPFSPGLLSTVSAAPSAATLAVIYLGIGPAALAYFTWSYVLANIPASQATSFLYFVPVIAIVIAWFWLQEIPSLTSLLGGGLAILGVVLVNFQQRRKSSG</sequence>
<feature type="transmembrane region" description="Helical" evidence="2">
    <location>
        <begin position="149"/>
        <end position="168"/>
    </location>
</feature>
<evidence type="ECO:0000256" key="1">
    <source>
        <dbReference type="ARBA" id="ARBA00007362"/>
    </source>
</evidence>
<dbReference type="AlphaFoldDB" id="A0AA96WZA9"/>
<dbReference type="PANTHER" id="PTHR12715">
    <property type="entry name" value="TRANSPORTER, DRUG/METABOLITE EXPORTER FAMILY"/>
    <property type="match status" value="1"/>
</dbReference>
<reference evidence="4" key="1">
    <citation type="submission" date="2020-05" db="EMBL/GenBank/DDBJ databases">
        <authorList>
            <person name="Zhu T."/>
            <person name="Keshari N."/>
            <person name="Lu X."/>
        </authorList>
    </citation>
    <scope>NUCLEOTIDE SEQUENCE</scope>
    <source>
        <strain evidence="4">NK1-12</strain>
    </source>
</reference>
<organism evidence="4">
    <name type="scientific">Leptolyngbya sp. NK1-12</name>
    <dbReference type="NCBI Taxonomy" id="2547451"/>
    <lineage>
        <taxon>Bacteria</taxon>
        <taxon>Bacillati</taxon>
        <taxon>Cyanobacteriota</taxon>
        <taxon>Cyanophyceae</taxon>
        <taxon>Leptolyngbyales</taxon>
        <taxon>Leptolyngbyaceae</taxon>
        <taxon>Leptolyngbya group</taxon>
        <taxon>Leptolyngbya</taxon>
    </lineage>
</organism>
<evidence type="ECO:0000259" key="3">
    <source>
        <dbReference type="Pfam" id="PF00892"/>
    </source>
</evidence>
<dbReference type="Pfam" id="PF00892">
    <property type="entry name" value="EamA"/>
    <property type="match status" value="2"/>
</dbReference>
<feature type="transmembrane region" description="Helical" evidence="2">
    <location>
        <begin position="244"/>
        <end position="260"/>
    </location>
</feature>
<dbReference type="InterPro" id="IPR000620">
    <property type="entry name" value="EamA_dom"/>
</dbReference>
<name>A0AA96WZA9_9CYAN</name>
<evidence type="ECO:0000256" key="2">
    <source>
        <dbReference type="SAM" id="Phobius"/>
    </source>
</evidence>
<dbReference type="InterPro" id="IPR052756">
    <property type="entry name" value="Alkyne_AA_exporter"/>
</dbReference>
<dbReference type="RefSeq" id="WP_316436162.1">
    <property type="nucleotide sequence ID" value="NZ_CP053587.1"/>
</dbReference>
<feature type="transmembrane region" description="Helical" evidence="2">
    <location>
        <begin position="212"/>
        <end position="232"/>
    </location>
</feature>
<feature type="domain" description="EamA" evidence="3">
    <location>
        <begin position="11"/>
        <end position="137"/>
    </location>
</feature>
<gene>
    <name evidence="4" type="ORF">HJG54_33260</name>
</gene>
<dbReference type="GO" id="GO:0016020">
    <property type="term" value="C:membrane"/>
    <property type="evidence" value="ECO:0007669"/>
    <property type="project" value="InterPro"/>
</dbReference>
<keyword evidence="2" id="KW-0472">Membrane</keyword>
<dbReference type="SUPFAM" id="SSF103481">
    <property type="entry name" value="Multidrug resistance efflux transporter EmrE"/>
    <property type="match status" value="2"/>
</dbReference>
<evidence type="ECO:0000313" key="4">
    <source>
        <dbReference type="EMBL" id="WNZ27717.1"/>
    </source>
</evidence>
<feature type="transmembrane region" description="Helical" evidence="2">
    <location>
        <begin position="66"/>
        <end position="83"/>
    </location>
</feature>
<keyword evidence="2" id="KW-1133">Transmembrane helix</keyword>
<dbReference type="Gene3D" id="1.10.3730.20">
    <property type="match status" value="1"/>
</dbReference>